<reference evidence="1 2" key="1">
    <citation type="submission" date="2018-08" db="EMBL/GenBank/DDBJ databases">
        <title>Pallidiluteibacterium maritimus gen. nov., sp. nov., isolated from coastal sediment.</title>
        <authorList>
            <person name="Zhou L.Y."/>
        </authorList>
    </citation>
    <scope>NUCLEOTIDE SEQUENCE [LARGE SCALE GENOMIC DNA]</scope>
    <source>
        <strain evidence="1 2">XSD2</strain>
    </source>
</reference>
<comment type="caution">
    <text evidence="1">The sequence shown here is derived from an EMBL/GenBank/DDBJ whole genome shotgun (WGS) entry which is preliminary data.</text>
</comment>
<proteinExistence type="predicted"/>
<protein>
    <submittedName>
        <fullName evidence="1">Uncharacterized protein</fullName>
    </submittedName>
</protein>
<dbReference type="Proteomes" id="UP000265926">
    <property type="component" value="Unassembled WGS sequence"/>
</dbReference>
<dbReference type="EMBL" id="QWGR01000010">
    <property type="protein sequence ID" value="RIJ47071.1"/>
    <property type="molecule type" value="Genomic_DNA"/>
</dbReference>
<accession>A0A399SY53</accession>
<name>A0A399SY53_9BACT</name>
<organism evidence="1 2">
    <name type="scientific">Maribellus luteus</name>
    <dbReference type="NCBI Taxonomy" id="2305463"/>
    <lineage>
        <taxon>Bacteria</taxon>
        <taxon>Pseudomonadati</taxon>
        <taxon>Bacteroidota</taxon>
        <taxon>Bacteroidia</taxon>
        <taxon>Marinilabiliales</taxon>
        <taxon>Prolixibacteraceae</taxon>
        <taxon>Maribellus</taxon>
    </lineage>
</organism>
<keyword evidence="2" id="KW-1185">Reference proteome</keyword>
<gene>
    <name evidence="1" type="ORF">D1614_16725</name>
</gene>
<evidence type="ECO:0000313" key="1">
    <source>
        <dbReference type="EMBL" id="RIJ47071.1"/>
    </source>
</evidence>
<sequence>MIRAQISTMAPIIAIEIMQATNMKNNSRFFLLISAFSNDQIQNLIVDPPLLNSLLNVEHVYYVNQMTIMH</sequence>
<evidence type="ECO:0000313" key="2">
    <source>
        <dbReference type="Proteomes" id="UP000265926"/>
    </source>
</evidence>
<dbReference type="AlphaFoldDB" id="A0A399SY53"/>